<proteinExistence type="predicted"/>
<gene>
    <name evidence="1" type="primary">PUS10</name>
</gene>
<protein>
    <submittedName>
        <fullName evidence="1">Pseudouridylate synthase (PUS10)</fullName>
    </submittedName>
</protein>
<dbReference type="AlphaFoldDB" id="A0A075G7E9"/>
<accession>A0A075G7E9</accession>
<dbReference type="Gene3D" id="3.30.70.3190">
    <property type="match status" value="1"/>
</dbReference>
<sequence>MTNPKRRKKIVRGKTNLEGIQLLELRKINEPPKGQILFKSKVEIIVETDDQINDRMLNNLELLDMPLQIHVDGKKSSPKNIYKIRSKKISSKLLKVNIHADGGIPIKSFIQSSYVVPNFTDLLKSECKCVQFDFKKIDVMS</sequence>
<name>A0A075G7E9_9ARCH</name>
<dbReference type="EMBL" id="KF900519">
    <property type="protein sequence ID" value="AIE97896.1"/>
    <property type="molecule type" value="Genomic_DNA"/>
</dbReference>
<reference evidence="1" key="1">
    <citation type="journal article" date="2014" name="Genome Biol. Evol.">
        <title>Pangenome evidence for extensive interdomain horizontal transfer affecting lineage core and shell genes in uncultured planktonic thaumarchaeota and euryarchaeota.</title>
        <authorList>
            <person name="Deschamps P."/>
            <person name="Zivanovic Y."/>
            <person name="Moreira D."/>
            <person name="Rodriguez-Valera F."/>
            <person name="Lopez-Garcia P."/>
        </authorList>
    </citation>
    <scope>NUCLEOTIDE SEQUENCE</scope>
</reference>
<evidence type="ECO:0000313" key="1">
    <source>
        <dbReference type="EMBL" id="AIE97896.1"/>
    </source>
</evidence>
<organism evidence="1">
    <name type="scientific">uncultured marine thaumarchaeote KM3_03_D08</name>
    <dbReference type="NCBI Taxonomy" id="1455960"/>
    <lineage>
        <taxon>Archaea</taxon>
        <taxon>Nitrososphaerota</taxon>
        <taxon>environmental samples</taxon>
    </lineage>
</organism>